<evidence type="ECO:0000313" key="1">
    <source>
        <dbReference type="EMBL" id="KAK3717048.1"/>
    </source>
</evidence>
<proteinExistence type="predicted"/>
<organism evidence="1 2">
    <name type="scientific">Vermiconidia calcicola</name>
    <dbReference type="NCBI Taxonomy" id="1690605"/>
    <lineage>
        <taxon>Eukaryota</taxon>
        <taxon>Fungi</taxon>
        <taxon>Dikarya</taxon>
        <taxon>Ascomycota</taxon>
        <taxon>Pezizomycotina</taxon>
        <taxon>Dothideomycetes</taxon>
        <taxon>Dothideomycetidae</taxon>
        <taxon>Mycosphaerellales</taxon>
        <taxon>Extremaceae</taxon>
        <taxon>Vermiconidia</taxon>
    </lineage>
</organism>
<sequence>MCLLKAWMFAAGLLLGFSLFAQGDSGGGTNEAFHHARAVLKKLAELSPQAAHYHDILTSFSESIEMYRRKLKDEKRRMTSRYLDQTFTSVATDQECRSVPPTPVEPASDILFERSENMNTAYSRDGLNAGGYNGVDEPFALMLSEGYPWPADDFAFEMSTSAYSDDIQP</sequence>
<gene>
    <name evidence="1" type="ORF">LTR37_006103</name>
</gene>
<evidence type="ECO:0000313" key="2">
    <source>
        <dbReference type="Proteomes" id="UP001281147"/>
    </source>
</evidence>
<dbReference type="Proteomes" id="UP001281147">
    <property type="component" value="Unassembled WGS sequence"/>
</dbReference>
<name>A0ACC3NIK0_9PEZI</name>
<keyword evidence="2" id="KW-1185">Reference proteome</keyword>
<accession>A0ACC3NIK0</accession>
<comment type="caution">
    <text evidence="1">The sequence shown here is derived from an EMBL/GenBank/DDBJ whole genome shotgun (WGS) entry which is preliminary data.</text>
</comment>
<dbReference type="EMBL" id="JAUTXU010000039">
    <property type="protein sequence ID" value="KAK3717048.1"/>
    <property type="molecule type" value="Genomic_DNA"/>
</dbReference>
<reference evidence="1" key="1">
    <citation type="submission" date="2023-07" db="EMBL/GenBank/DDBJ databases">
        <title>Black Yeasts Isolated from many extreme environments.</title>
        <authorList>
            <person name="Coleine C."/>
            <person name="Stajich J.E."/>
            <person name="Selbmann L."/>
        </authorList>
    </citation>
    <scope>NUCLEOTIDE SEQUENCE</scope>
    <source>
        <strain evidence="1">CCFEE 5714</strain>
    </source>
</reference>
<protein>
    <submittedName>
        <fullName evidence="1">Uncharacterized protein</fullName>
    </submittedName>
</protein>